<dbReference type="InterPro" id="IPR029346">
    <property type="entry name" value="USP_C"/>
</dbReference>
<dbReference type="AlphaFoldDB" id="A0A218WID6"/>
<feature type="region of interest" description="Disordered" evidence="9">
    <location>
        <begin position="1"/>
        <end position="35"/>
    </location>
</feature>
<keyword evidence="5" id="KW-0833">Ubl conjugation pathway</keyword>
<dbReference type="InterPro" id="IPR008974">
    <property type="entry name" value="TRAF-like"/>
</dbReference>
<dbReference type="InterPro" id="IPR038765">
    <property type="entry name" value="Papain-like_cys_pep_sf"/>
</dbReference>
<dbReference type="PROSITE" id="PS50144">
    <property type="entry name" value="MATH"/>
    <property type="match status" value="1"/>
</dbReference>
<dbReference type="GO" id="GO:0010078">
    <property type="term" value="P:maintenance of root meristem identity"/>
    <property type="evidence" value="ECO:0007669"/>
    <property type="project" value="UniProtKB-ARBA"/>
</dbReference>
<keyword evidence="8" id="KW-0175">Coiled coil</keyword>
<dbReference type="InterPro" id="IPR050804">
    <property type="entry name" value="MCC"/>
</dbReference>
<accession>A0A218WID6</accession>
<dbReference type="GO" id="GO:0004843">
    <property type="term" value="F:cysteine-type deubiquitinase activity"/>
    <property type="evidence" value="ECO:0007669"/>
    <property type="project" value="UniProtKB-EC"/>
</dbReference>
<dbReference type="PANTHER" id="PTHR46236">
    <property type="entry name" value="TRAF-LIKE SUPERFAMILY PROTEIN"/>
    <property type="match status" value="1"/>
</dbReference>
<dbReference type="GO" id="GO:2000280">
    <property type="term" value="P:regulation of root development"/>
    <property type="evidence" value="ECO:0007669"/>
    <property type="project" value="UniProtKB-ARBA"/>
</dbReference>
<dbReference type="Pfam" id="PF14533">
    <property type="entry name" value="USP7_C2"/>
    <property type="match status" value="1"/>
</dbReference>
<comment type="catalytic activity">
    <reaction evidence="1">
        <text>Thiol-dependent hydrolysis of ester, thioester, amide, peptide and isopeptide bonds formed by the C-terminal Gly of ubiquitin (a 76-residue protein attached to proteins as an intracellular targeting signal).</text>
        <dbReference type="EC" id="3.4.19.12"/>
    </reaction>
</comment>
<name>A0A218WID6_PUNGR</name>
<dbReference type="SUPFAM" id="SSF49599">
    <property type="entry name" value="TRAF domain-like"/>
    <property type="match status" value="1"/>
</dbReference>
<dbReference type="FunFam" id="2.60.210.10:FF:000005">
    <property type="entry name" value="Ubiquitin carboxyl-terminal hydrolase 13"/>
    <property type="match status" value="1"/>
</dbReference>
<dbReference type="InterPro" id="IPR002083">
    <property type="entry name" value="MATH/TRAF_dom"/>
</dbReference>
<evidence type="ECO:0000256" key="2">
    <source>
        <dbReference type="ARBA" id="ARBA00009085"/>
    </source>
</evidence>
<evidence type="ECO:0000256" key="4">
    <source>
        <dbReference type="ARBA" id="ARBA00022670"/>
    </source>
</evidence>
<feature type="domain" description="USP" evidence="11">
    <location>
        <begin position="180"/>
        <end position="479"/>
    </location>
</feature>
<evidence type="ECO:0000256" key="8">
    <source>
        <dbReference type="ARBA" id="ARBA00023054"/>
    </source>
</evidence>
<reference evidence="13" key="1">
    <citation type="journal article" date="2017" name="Plant J.">
        <title>The pomegranate (Punica granatum L.) genome and the genomics of punicalagin biosynthesis.</title>
        <authorList>
            <person name="Qin G."/>
            <person name="Xu C."/>
            <person name="Ming R."/>
            <person name="Tang H."/>
            <person name="Guyot R."/>
            <person name="Kramer E.M."/>
            <person name="Hu Y."/>
            <person name="Yi X."/>
            <person name="Qi Y."/>
            <person name="Xu X."/>
            <person name="Gao Z."/>
            <person name="Pan H."/>
            <person name="Jian J."/>
            <person name="Tian Y."/>
            <person name="Yue Z."/>
            <person name="Xu Y."/>
        </authorList>
    </citation>
    <scope>NUCLEOTIDE SEQUENCE [LARGE SCALE GENOMIC DNA]</scope>
    <source>
        <strain evidence="13">cv. Dabenzi</strain>
    </source>
</reference>
<dbReference type="CDD" id="cd02659">
    <property type="entry name" value="peptidase_C19C"/>
    <property type="match status" value="1"/>
</dbReference>
<evidence type="ECO:0000256" key="1">
    <source>
        <dbReference type="ARBA" id="ARBA00000707"/>
    </source>
</evidence>
<evidence type="ECO:0000259" key="11">
    <source>
        <dbReference type="PROSITE" id="PS50235"/>
    </source>
</evidence>
<dbReference type="Gene3D" id="3.90.70.10">
    <property type="entry name" value="Cysteine proteinases"/>
    <property type="match status" value="1"/>
</dbReference>
<dbReference type="InterPro" id="IPR024729">
    <property type="entry name" value="USP7_ICP0-binding_dom"/>
</dbReference>
<dbReference type="InterPro" id="IPR028889">
    <property type="entry name" value="USP"/>
</dbReference>
<dbReference type="GO" id="GO:0031647">
    <property type="term" value="P:regulation of protein stability"/>
    <property type="evidence" value="ECO:0007669"/>
    <property type="project" value="UniProtKB-ARBA"/>
</dbReference>
<dbReference type="PROSITE" id="PS00972">
    <property type="entry name" value="USP_1"/>
    <property type="match status" value="1"/>
</dbReference>
<dbReference type="Gene3D" id="2.60.210.10">
    <property type="entry name" value="Apoptosis, Tumor Necrosis Factor Receptor Associated Protein 2, Chain A"/>
    <property type="match status" value="1"/>
</dbReference>
<evidence type="ECO:0000259" key="10">
    <source>
        <dbReference type="PROSITE" id="PS50144"/>
    </source>
</evidence>
<dbReference type="Pfam" id="PF00443">
    <property type="entry name" value="UCH"/>
    <property type="match status" value="1"/>
</dbReference>
<evidence type="ECO:0000313" key="13">
    <source>
        <dbReference type="Proteomes" id="UP000197138"/>
    </source>
</evidence>
<dbReference type="CDD" id="cd00121">
    <property type="entry name" value="MATH"/>
    <property type="match status" value="1"/>
</dbReference>
<feature type="domain" description="MATH" evidence="10">
    <location>
        <begin position="35"/>
        <end position="160"/>
    </location>
</feature>
<dbReference type="FunFam" id="3.90.70.10:FF:000044">
    <property type="entry name" value="Ubiquitin carboxyl-terminal hydrolase 13"/>
    <property type="match status" value="1"/>
</dbReference>
<dbReference type="GO" id="GO:0005634">
    <property type="term" value="C:nucleus"/>
    <property type="evidence" value="ECO:0007669"/>
    <property type="project" value="UniProtKB-ARBA"/>
</dbReference>
<evidence type="ECO:0000256" key="9">
    <source>
        <dbReference type="SAM" id="MobiDB-lite"/>
    </source>
</evidence>
<gene>
    <name evidence="12" type="ORF">CDL15_Pgr013043</name>
</gene>
<dbReference type="GO" id="GO:0009867">
    <property type="term" value="P:jasmonic acid mediated signaling pathway"/>
    <property type="evidence" value="ECO:0007669"/>
    <property type="project" value="UniProtKB-ARBA"/>
</dbReference>
<dbReference type="PROSITE" id="PS50235">
    <property type="entry name" value="USP_3"/>
    <property type="match status" value="1"/>
</dbReference>
<dbReference type="Pfam" id="PF12436">
    <property type="entry name" value="USP7_ICP0_bdg"/>
    <property type="match status" value="1"/>
</dbReference>
<dbReference type="EC" id="3.4.19.12" evidence="3"/>
<comment type="similarity">
    <text evidence="2">Belongs to the peptidase C19 family.</text>
</comment>
<dbReference type="GO" id="GO:0006508">
    <property type="term" value="P:proteolysis"/>
    <property type="evidence" value="ECO:0007669"/>
    <property type="project" value="UniProtKB-KW"/>
</dbReference>
<evidence type="ECO:0000256" key="6">
    <source>
        <dbReference type="ARBA" id="ARBA00022801"/>
    </source>
</evidence>
<proteinExistence type="inferred from homology"/>
<organism evidence="12 13">
    <name type="scientific">Punica granatum</name>
    <name type="common">Pomegranate</name>
    <dbReference type="NCBI Taxonomy" id="22663"/>
    <lineage>
        <taxon>Eukaryota</taxon>
        <taxon>Viridiplantae</taxon>
        <taxon>Streptophyta</taxon>
        <taxon>Embryophyta</taxon>
        <taxon>Tracheophyta</taxon>
        <taxon>Spermatophyta</taxon>
        <taxon>Magnoliopsida</taxon>
        <taxon>eudicotyledons</taxon>
        <taxon>Gunneridae</taxon>
        <taxon>Pentapetalae</taxon>
        <taxon>rosids</taxon>
        <taxon>malvids</taxon>
        <taxon>Myrtales</taxon>
        <taxon>Lythraceae</taxon>
        <taxon>Punica</taxon>
    </lineage>
</organism>
<dbReference type="Pfam" id="PF22486">
    <property type="entry name" value="MATH_2"/>
    <property type="match status" value="1"/>
</dbReference>
<dbReference type="PANTHER" id="PTHR46236:SF35">
    <property type="entry name" value="MATH DOMAIN-CONTAINING PROTEIN"/>
    <property type="match status" value="1"/>
</dbReference>
<dbReference type="SMART" id="SM00061">
    <property type="entry name" value="MATH"/>
    <property type="match status" value="1"/>
</dbReference>
<dbReference type="FunFam" id="3.10.20.90:FF:000050">
    <property type="entry name" value="Ubiquitin carboxyl-terminal hydrolase 13"/>
    <property type="match status" value="1"/>
</dbReference>
<sequence length="1109" mass="130042">MLVPHSEFPDGPQPMEAQAETANTVDTQAADDPPSGRFTWTIENFSRLNTKKLYSDIFVVGGYKWRILIFPKGNNVDHLSIYLDVADSATLPYGWSRYAHFSLAVINQIHNKFSVRKETQHQFNARESDWGFTSFMALGELYNPGRGYLVNDTCIIEADVAVRRIVDYWSHDSKKETGYVGLKNQGATCYMNSLLQTLYHIPYFRKAVYHMPTTENDMPSGSIPLALQSLFYKLQYSETSVATKELTKSFGWDTYDSFMQHDVQELNRVLSEKLEDKMKGTVVEGTIQQLFEGHHMNYIECINVDYKSTRKESFYDLQLDVKGCRDVYASFDKYVEVERLEGDNKYHAEQHGLQDAKKGVLFIDFPPVLQLQLKRFEYDFMRDTMVKINDRYEFPLQLDLDRENGKYLSPEADRSVRNLYTLHRFKFDDERVTKEDVKRALEEQYGGEEELPQTNPGFNNSPFKFTKYSNAYMLVYIRESDKDKIICNVDEKDIAEHLRIRLKKEQEEKEKKRKEKAEAHLYTIIKVACNEDLVEQIGKEIYFDLVDHDKVRSFRVQRQMAFNQFKEEVTKEFGIPVQFQRFWLWAKRQNHTYRPNRPLTPQEEAQCVGQLREVSNKANNAELKLFLEVELGLDMRPLPPPEKTKEDILLFFKLYDPAKEELRYVGRLFIKINSKPGEILATLNEMAGFAPDEEIDLYEEIKFEPNVMCEPVDKRMTFRGSQLEDGDIICFQKTVRTGEQYRYPEVPMYMEYVHNRQVVRFRSLEKPKDDEFSLELSKTHNYDDVVERVAAHLGLDDPSKIRLTPHNCYSQQPKPQPIKYRGVERLADMLVHYNQTSDILYYEVLDIPLPELQGLKTLKVAFHHATKDEVVIHTIRLPKYSTVGDVINDLKSKVELSHPNAELRLLEVFYHKIYKIFPLNEKIENINDQYWTLRAEEIPEEEKNLGPHDRLIHVYHFMKDPAQNQVQNFGEPFFLVIHEGETLAEIKVRIQKKLQVPDEEFAKWKFAFLSMGRPDYLEDNEILSARFQRRDVYGAWEQYLGLEHADNAPKRSYAVNQNRHTFEKPNPKLSLASTLRGHPIFEAKLVGVCHVVAYICNLPERKRYKFWGG</sequence>
<dbReference type="EMBL" id="MTKT01004273">
    <property type="protein sequence ID" value="OWM72575.1"/>
    <property type="molecule type" value="Genomic_DNA"/>
</dbReference>
<evidence type="ECO:0000256" key="5">
    <source>
        <dbReference type="ARBA" id="ARBA00022786"/>
    </source>
</evidence>
<comment type="caution">
    <text evidence="12">The sequence shown here is derived from an EMBL/GenBank/DDBJ whole genome shotgun (WGS) entry which is preliminary data.</text>
</comment>
<dbReference type="InterPro" id="IPR001394">
    <property type="entry name" value="Peptidase_C19_UCH"/>
</dbReference>
<keyword evidence="7" id="KW-0788">Thiol protease</keyword>
<evidence type="ECO:0000313" key="12">
    <source>
        <dbReference type="EMBL" id="OWM72575.1"/>
    </source>
</evidence>
<dbReference type="InterPro" id="IPR018200">
    <property type="entry name" value="USP_CS"/>
</dbReference>
<protein>
    <recommendedName>
        <fullName evidence="3">ubiquitinyl hydrolase 1</fullName>
        <ecNumber evidence="3">3.4.19.12</ecNumber>
    </recommendedName>
</protein>
<evidence type="ECO:0000256" key="7">
    <source>
        <dbReference type="ARBA" id="ARBA00022807"/>
    </source>
</evidence>
<dbReference type="FunFam" id="3.10.20.90:FF:000034">
    <property type="entry name" value="Ubiquitin carboxyl-terminal hydrolase 13"/>
    <property type="match status" value="1"/>
</dbReference>
<dbReference type="SUPFAM" id="SSF54001">
    <property type="entry name" value="Cysteine proteinases"/>
    <property type="match status" value="1"/>
</dbReference>
<dbReference type="Proteomes" id="UP000197138">
    <property type="component" value="Unassembled WGS sequence"/>
</dbReference>
<keyword evidence="6" id="KW-0378">Hydrolase</keyword>
<evidence type="ECO:0000256" key="3">
    <source>
        <dbReference type="ARBA" id="ARBA00012759"/>
    </source>
</evidence>
<dbReference type="GO" id="GO:0005737">
    <property type="term" value="C:cytoplasm"/>
    <property type="evidence" value="ECO:0007669"/>
    <property type="project" value="UniProtKB-ARBA"/>
</dbReference>
<dbReference type="Gene3D" id="3.10.20.90">
    <property type="entry name" value="Phosphatidylinositol 3-kinase Catalytic Subunit, Chain A, domain 1"/>
    <property type="match status" value="2"/>
</dbReference>
<dbReference type="GO" id="GO:0016579">
    <property type="term" value="P:protein deubiquitination"/>
    <property type="evidence" value="ECO:0007669"/>
    <property type="project" value="InterPro"/>
</dbReference>
<keyword evidence="4" id="KW-0645">Protease</keyword>